<name>A0AAE0GSI3_9CHLO</name>
<proteinExistence type="predicted"/>
<protein>
    <submittedName>
        <fullName evidence="2">Uncharacterized protein</fullName>
    </submittedName>
</protein>
<evidence type="ECO:0000313" key="2">
    <source>
        <dbReference type="EMBL" id="KAK3283629.1"/>
    </source>
</evidence>
<dbReference type="AlphaFoldDB" id="A0AAE0GSI3"/>
<accession>A0AAE0GSI3</accession>
<evidence type="ECO:0000313" key="3">
    <source>
        <dbReference type="Proteomes" id="UP001190700"/>
    </source>
</evidence>
<comment type="caution">
    <text evidence="2">The sequence shown here is derived from an EMBL/GenBank/DDBJ whole genome shotgun (WGS) entry which is preliminary data.</text>
</comment>
<evidence type="ECO:0000256" key="1">
    <source>
        <dbReference type="SAM" id="Phobius"/>
    </source>
</evidence>
<keyword evidence="3" id="KW-1185">Reference proteome</keyword>
<reference evidence="2 3" key="1">
    <citation type="journal article" date="2015" name="Genome Biol. Evol.">
        <title>Comparative Genomics of a Bacterivorous Green Alga Reveals Evolutionary Causalities and Consequences of Phago-Mixotrophic Mode of Nutrition.</title>
        <authorList>
            <person name="Burns J.A."/>
            <person name="Paasch A."/>
            <person name="Narechania A."/>
            <person name="Kim E."/>
        </authorList>
    </citation>
    <scope>NUCLEOTIDE SEQUENCE [LARGE SCALE GENOMIC DNA]</scope>
    <source>
        <strain evidence="2 3">PLY_AMNH</strain>
    </source>
</reference>
<gene>
    <name evidence="2" type="ORF">CYMTET_8715</name>
</gene>
<feature type="transmembrane region" description="Helical" evidence="1">
    <location>
        <begin position="110"/>
        <end position="127"/>
    </location>
</feature>
<keyword evidence="1" id="KW-1133">Transmembrane helix</keyword>
<sequence>MCSLRLLASESDPDLRAALRLRSARVSVPRLPLDPVLVWLTSVPDSGSECSGERLRPRMCLPCVAGPKDSLRERRRLRASHWVSRHRGEMAYQEVVQHRGGWYQLLRPRLLLLLLLLLLMLLLLLLLL</sequence>
<dbReference type="Proteomes" id="UP001190700">
    <property type="component" value="Unassembled WGS sequence"/>
</dbReference>
<organism evidence="2 3">
    <name type="scientific">Cymbomonas tetramitiformis</name>
    <dbReference type="NCBI Taxonomy" id="36881"/>
    <lineage>
        <taxon>Eukaryota</taxon>
        <taxon>Viridiplantae</taxon>
        <taxon>Chlorophyta</taxon>
        <taxon>Pyramimonadophyceae</taxon>
        <taxon>Pyramimonadales</taxon>
        <taxon>Pyramimonadaceae</taxon>
        <taxon>Cymbomonas</taxon>
    </lineage>
</organism>
<keyword evidence="1" id="KW-0472">Membrane</keyword>
<keyword evidence="1" id="KW-0812">Transmembrane</keyword>
<dbReference type="EMBL" id="LGRX02002705">
    <property type="protein sequence ID" value="KAK3283629.1"/>
    <property type="molecule type" value="Genomic_DNA"/>
</dbReference>